<protein>
    <submittedName>
        <fullName evidence="5">Uncharacterized protein</fullName>
    </submittedName>
</protein>
<organism evidence="5 6">
    <name type="scientific">Cyclocybe aegerita</name>
    <name type="common">Black poplar mushroom</name>
    <name type="synonym">Agrocybe aegerita</name>
    <dbReference type="NCBI Taxonomy" id="1973307"/>
    <lineage>
        <taxon>Eukaryota</taxon>
        <taxon>Fungi</taxon>
        <taxon>Dikarya</taxon>
        <taxon>Basidiomycota</taxon>
        <taxon>Agaricomycotina</taxon>
        <taxon>Agaricomycetes</taxon>
        <taxon>Agaricomycetidae</taxon>
        <taxon>Agaricales</taxon>
        <taxon>Agaricineae</taxon>
        <taxon>Bolbitiaceae</taxon>
        <taxon>Cyclocybe</taxon>
    </lineage>
</organism>
<dbReference type="Pfam" id="PF12328">
    <property type="entry name" value="Rpp20"/>
    <property type="match status" value="1"/>
</dbReference>
<dbReference type="GO" id="GO:0003676">
    <property type="term" value="F:nucleic acid binding"/>
    <property type="evidence" value="ECO:0007669"/>
    <property type="project" value="InterPro"/>
</dbReference>
<dbReference type="GO" id="GO:0005655">
    <property type="term" value="C:nucleolar ribonuclease P complex"/>
    <property type="evidence" value="ECO:0007669"/>
    <property type="project" value="InterPro"/>
</dbReference>
<evidence type="ECO:0000256" key="3">
    <source>
        <dbReference type="ARBA" id="ARBA00023242"/>
    </source>
</evidence>
<comment type="subcellular location">
    <subcellularLocation>
        <location evidence="1">Nucleus</location>
    </subcellularLocation>
</comment>
<dbReference type="InterPro" id="IPR014612">
    <property type="entry name" value="Pop7/Rpp20"/>
</dbReference>
<gene>
    <name evidence="5" type="ORF">AAE3_LOCUS7620</name>
</gene>
<evidence type="ECO:0000313" key="6">
    <source>
        <dbReference type="Proteomes" id="UP000467700"/>
    </source>
</evidence>
<feature type="compositionally biased region" description="Polar residues" evidence="4">
    <location>
        <begin position="44"/>
        <end position="58"/>
    </location>
</feature>
<evidence type="ECO:0000313" key="5">
    <source>
        <dbReference type="EMBL" id="CAA7265329.1"/>
    </source>
</evidence>
<accession>A0A8S0VRZ5</accession>
<proteinExistence type="predicted"/>
<dbReference type="GO" id="GO:0001682">
    <property type="term" value="P:tRNA 5'-leader removal"/>
    <property type="evidence" value="ECO:0007669"/>
    <property type="project" value="InterPro"/>
</dbReference>
<keyword evidence="2" id="KW-0819">tRNA processing</keyword>
<dbReference type="AlphaFoldDB" id="A0A8S0VRZ5"/>
<evidence type="ECO:0000256" key="2">
    <source>
        <dbReference type="ARBA" id="ARBA00022694"/>
    </source>
</evidence>
<comment type="caution">
    <text evidence="5">The sequence shown here is derived from an EMBL/GenBank/DDBJ whole genome shotgun (WGS) entry which is preliminary data.</text>
</comment>
<sequence>MDSTKKRKLDSDNVAEAGKRLKMTPEVGPSTESLRPPLLAGAAQTGQTNQHNTHMQSSRGRRKKKTNDSTQEPAKAPQRPRINKLNAPRPFPTVPTSVAATGPRSSHREGTNMMCITRKTSLGNYMRRCKDVMLNDGYKTLHFSAMGAAIPLLLQLVCSLPPILPFPPDEIRWEVTTGSVEVQDEVIPEDDEEDLTYQTRSKSVLGIIFKVGDGEFEGDRGAIRKYSAGKIVPKSFHAPRTNDPKVNKGTTKGKGKTTEDSSAIVYEEPEQEYMDAL</sequence>
<evidence type="ECO:0000256" key="1">
    <source>
        <dbReference type="ARBA" id="ARBA00004123"/>
    </source>
</evidence>
<dbReference type="GO" id="GO:0000172">
    <property type="term" value="C:ribonuclease MRP complex"/>
    <property type="evidence" value="ECO:0007669"/>
    <property type="project" value="InterPro"/>
</dbReference>
<dbReference type="InterPro" id="IPR036882">
    <property type="entry name" value="Alba-like_dom_sf"/>
</dbReference>
<dbReference type="Proteomes" id="UP000467700">
    <property type="component" value="Unassembled WGS sequence"/>
</dbReference>
<reference evidence="5 6" key="1">
    <citation type="submission" date="2020-01" db="EMBL/GenBank/DDBJ databases">
        <authorList>
            <person name="Gupta K D."/>
        </authorList>
    </citation>
    <scope>NUCLEOTIDE SEQUENCE [LARGE SCALE GENOMIC DNA]</scope>
</reference>
<dbReference type="OrthoDB" id="416729at2759"/>
<dbReference type="EMBL" id="CACVBS010000048">
    <property type="protein sequence ID" value="CAA7265329.1"/>
    <property type="molecule type" value="Genomic_DNA"/>
</dbReference>
<feature type="region of interest" description="Disordered" evidence="4">
    <location>
        <begin position="234"/>
        <end position="277"/>
    </location>
</feature>
<keyword evidence="6" id="KW-1185">Reference proteome</keyword>
<dbReference type="Gene3D" id="3.30.110.20">
    <property type="entry name" value="Alba-like domain"/>
    <property type="match status" value="1"/>
</dbReference>
<evidence type="ECO:0000256" key="4">
    <source>
        <dbReference type="SAM" id="MobiDB-lite"/>
    </source>
</evidence>
<keyword evidence="3" id="KW-0539">Nucleus</keyword>
<name>A0A8S0VRZ5_CYCAE</name>
<feature type="compositionally biased region" description="Acidic residues" evidence="4">
    <location>
        <begin position="267"/>
        <end position="277"/>
    </location>
</feature>
<feature type="region of interest" description="Disordered" evidence="4">
    <location>
        <begin position="1"/>
        <end position="109"/>
    </location>
</feature>